<evidence type="ECO:0000256" key="2">
    <source>
        <dbReference type="ARBA" id="ARBA00023012"/>
    </source>
</evidence>
<evidence type="ECO:0000259" key="9">
    <source>
        <dbReference type="PROSITE" id="PS50110"/>
    </source>
</evidence>
<dbReference type="PANTHER" id="PTHR48111">
    <property type="entry name" value="REGULATOR OF RPOS"/>
    <property type="match status" value="1"/>
</dbReference>
<evidence type="ECO:0000256" key="8">
    <source>
        <dbReference type="PROSITE-ProRule" id="PRU01091"/>
    </source>
</evidence>
<dbReference type="PROSITE" id="PS50110">
    <property type="entry name" value="RESPONSE_REGULATORY"/>
    <property type="match status" value="1"/>
</dbReference>
<evidence type="ECO:0000313" key="11">
    <source>
        <dbReference type="EMBL" id="QUS55068.1"/>
    </source>
</evidence>
<dbReference type="InterPro" id="IPR001789">
    <property type="entry name" value="Sig_transdc_resp-reg_receiver"/>
</dbReference>
<dbReference type="Gene3D" id="1.10.10.10">
    <property type="entry name" value="Winged helix-like DNA-binding domain superfamily/Winged helix DNA-binding domain"/>
    <property type="match status" value="1"/>
</dbReference>
<dbReference type="SMART" id="SM00862">
    <property type="entry name" value="Trans_reg_C"/>
    <property type="match status" value="1"/>
</dbReference>
<reference evidence="11 12" key="1">
    <citation type="journal article" date="2021" name="Angew. Chem. Int. Ed. Engl.">
        <title>A novel family of nonribosomal peptides modulate collective behavior in Pseudovibrio bacteria isolated from marine sponges.</title>
        <authorList>
            <person name="Ioca L.P."/>
            <person name="Dai Y."/>
            <person name="Kunakom S."/>
            <person name="Diaz-Espinosa J."/>
            <person name="Krunic A."/>
            <person name="Crnkovic C.M."/>
            <person name="Orjala J."/>
            <person name="Sanchez L.M."/>
            <person name="Ferreira A.G."/>
            <person name="Berlinck R.G.S."/>
            <person name="Eustaquio A.S."/>
        </authorList>
    </citation>
    <scope>NUCLEOTIDE SEQUENCE [LARGE SCALE GENOMIC DNA]</scope>
    <source>
        <strain evidence="11 12">Ab134</strain>
    </source>
</reference>
<dbReference type="Proteomes" id="UP000680706">
    <property type="component" value="Chromosome"/>
</dbReference>
<evidence type="ECO:0000256" key="7">
    <source>
        <dbReference type="PROSITE-ProRule" id="PRU00169"/>
    </source>
</evidence>
<dbReference type="InterPro" id="IPR016032">
    <property type="entry name" value="Sig_transdc_resp-reg_C-effctor"/>
</dbReference>
<protein>
    <recommendedName>
        <fullName evidence="6">Cell cycle response regulator CtrA</fullName>
    </recommendedName>
</protein>
<feature type="domain" description="OmpR/PhoB-type" evidence="10">
    <location>
        <begin position="130"/>
        <end position="227"/>
    </location>
</feature>
<dbReference type="CDD" id="cd00383">
    <property type="entry name" value="trans_reg_C"/>
    <property type="match status" value="1"/>
</dbReference>
<evidence type="ECO:0000256" key="4">
    <source>
        <dbReference type="ARBA" id="ARBA00023125"/>
    </source>
</evidence>
<feature type="modified residue" description="4-aspartylphosphate" evidence="7">
    <location>
        <position position="58"/>
    </location>
</feature>
<proteinExistence type="predicted"/>
<dbReference type="InterPro" id="IPR039420">
    <property type="entry name" value="WalR-like"/>
</dbReference>
<evidence type="ECO:0000259" key="10">
    <source>
        <dbReference type="PROSITE" id="PS51755"/>
    </source>
</evidence>
<dbReference type="Gene3D" id="6.10.250.690">
    <property type="match status" value="1"/>
</dbReference>
<evidence type="ECO:0000256" key="1">
    <source>
        <dbReference type="ARBA" id="ARBA00022553"/>
    </source>
</evidence>
<keyword evidence="12" id="KW-1185">Reference proteome</keyword>
<evidence type="ECO:0000256" key="6">
    <source>
        <dbReference type="ARBA" id="ARBA00040524"/>
    </source>
</evidence>
<dbReference type="PANTHER" id="PTHR48111:SF22">
    <property type="entry name" value="REGULATOR OF RPOS"/>
    <property type="match status" value="1"/>
</dbReference>
<feature type="DNA-binding region" description="OmpR/PhoB-type" evidence="8">
    <location>
        <begin position="130"/>
        <end position="227"/>
    </location>
</feature>
<gene>
    <name evidence="11" type="ORF">KGB56_17125</name>
</gene>
<name>A0ABX8AJ16_9HYPH</name>
<keyword evidence="4 8" id="KW-0238">DNA-binding</keyword>
<dbReference type="InterPro" id="IPR001867">
    <property type="entry name" value="OmpR/PhoB-type_DNA-bd"/>
</dbReference>
<dbReference type="Pfam" id="PF00486">
    <property type="entry name" value="Trans_reg_C"/>
    <property type="match status" value="1"/>
</dbReference>
<evidence type="ECO:0000256" key="5">
    <source>
        <dbReference type="ARBA" id="ARBA00023163"/>
    </source>
</evidence>
<keyword evidence="5" id="KW-0804">Transcription</keyword>
<dbReference type="InterPro" id="IPR036388">
    <property type="entry name" value="WH-like_DNA-bd_sf"/>
</dbReference>
<keyword evidence="3" id="KW-0805">Transcription regulation</keyword>
<keyword evidence="2" id="KW-0902">Two-component regulatory system</keyword>
<dbReference type="Gene3D" id="3.40.50.2300">
    <property type="match status" value="1"/>
</dbReference>
<dbReference type="SMART" id="SM00448">
    <property type="entry name" value="REC"/>
    <property type="match status" value="1"/>
</dbReference>
<dbReference type="PROSITE" id="PS51755">
    <property type="entry name" value="OMPR_PHOB"/>
    <property type="match status" value="1"/>
</dbReference>
<dbReference type="EMBL" id="CP074126">
    <property type="protein sequence ID" value="QUS55068.1"/>
    <property type="molecule type" value="Genomic_DNA"/>
</dbReference>
<evidence type="ECO:0000313" key="12">
    <source>
        <dbReference type="Proteomes" id="UP000680706"/>
    </source>
</evidence>
<dbReference type="SUPFAM" id="SSF52172">
    <property type="entry name" value="CheY-like"/>
    <property type="match status" value="1"/>
</dbReference>
<dbReference type="InterPro" id="IPR011006">
    <property type="entry name" value="CheY-like_superfamily"/>
</dbReference>
<dbReference type="Pfam" id="PF00072">
    <property type="entry name" value="Response_reg"/>
    <property type="match status" value="1"/>
</dbReference>
<accession>A0ABX8AJ16</accession>
<evidence type="ECO:0000256" key="3">
    <source>
        <dbReference type="ARBA" id="ARBA00023015"/>
    </source>
</evidence>
<organism evidence="11 12">
    <name type="scientific">Pseudovibrio brasiliensis</name>
    <dbReference type="NCBI Taxonomy" id="1898042"/>
    <lineage>
        <taxon>Bacteria</taxon>
        <taxon>Pseudomonadati</taxon>
        <taxon>Pseudomonadota</taxon>
        <taxon>Alphaproteobacteria</taxon>
        <taxon>Hyphomicrobiales</taxon>
        <taxon>Stappiaceae</taxon>
        <taxon>Pseudovibrio</taxon>
    </lineage>
</organism>
<sequence length="227" mass="25221">MPMEMNALLVLLIEDDMDLAATVGDYLSFENIECDYAFNGQVGLDSALKNQYDLILLDLTLPKVDGLTVCEQLRAQNVTCPILMLTARDAVSDRVAGFEAGADDYLIKPFAFPELAVRIRALVRRSKGHSTSVTIGDLEVNLSARQASRAGRKLKLSPTGWVLLEQLVRSTPNVLSKQELERAVWGDQVPASDSLKVHLYKLRRQLQRPYETQLLHTVAGHGFALRT</sequence>
<keyword evidence="1 7" id="KW-0597">Phosphoprotein</keyword>
<dbReference type="RefSeq" id="WP_008548044.1">
    <property type="nucleotide sequence ID" value="NZ_CP074126.1"/>
</dbReference>
<dbReference type="SUPFAM" id="SSF46894">
    <property type="entry name" value="C-terminal effector domain of the bipartite response regulators"/>
    <property type="match status" value="1"/>
</dbReference>
<feature type="domain" description="Response regulatory" evidence="9">
    <location>
        <begin position="9"/>
        <end position="123"/>
    </location>
</feature>